<dbReference type="HOGENOM" id="CLU_179845_0_0_6"/>
<evidence type="ECO:0000256" key="2">
    <source>
        <dbReference type="SAM" id="SignalP"/>
    </source>
</evidence>
<dbReference type="STRING" id="498211.CJA_1827"/>
<feature type="chain" id="PRO_5002793872" description="Pentapeptide MXKDX repeat protein" evidence="2">
    <location>
        <begin position="25"/>
        <end position="101"/>
    </location>
</feature>
<dbReference type="OrthoDB" id="6228841at2"/>
<evidence type="ECO:0000313" key="4">
    <source>
        <dbReference type="Proteomes" id="UP000001036"/>
    </source>
</evidence>
<accession>B3PFW2</accession>
<protein>
    <recommendedName>
        <fullName evidence="5">Pentapeptide MXKDX repeat protein</fullName>
    </recommendedName>
</protein>
<keyword evidence="2" id="KW-0732">Signal</keyword>
<dbReference type="KEGG" id="cja:CJA_1827"/>
<name>B3PFW2_CELJU</name>
<evidence type="ECO:0000256" key="1">
    <source>
        <dbReference type="SAM" id="MobiDB-lite"/>
    </source>
</evidence>
<sequence length="101" mass="10833">MMKKILMNAALILSSTLLIAPAFAHDPAEHAKTAEAPDCEAMKKMDHSKMDMNDPVMQALMKKCSAAHSEHGDQHQGMDHGKTTTTSKAASSTNHEGHGGH</sequence>
<evidence type="ECO:0000313" key="3">
    <source>
        <dbReference type="EMBL" id="ACE84822.1"/>
    </source>
</evidence>
<feature type="region of interest" description="Disordered" evidence="1">
    <location>
        <begin position="64"/>
        <end position="101"/>
    </location>
</feature>
<dbReference type="EMBL" id="CP000934">
    <property type="protein sequence ID" value="ACE84822.1"/>
    <property type="molecule type" value="Genomic_DNA"/>
</dbReference>
<feature type="compositionally biased region" description="Basic and acidic residues" evidence="1">
    <location>
        <begin position="68"/>
        <end position="82"/>
    </location>
</feature>
<dbReference type="AlphaFoldDB" id="B3PFW2"/>
<reference evidence="3 4" key="1">
    <citation type="journal article" date="2008" name="J. Bacteriol.">
        <title>Insights into plant cell wall degradation from the genome sequence of the soil bacterium Cellvibrio japonicus.</title>
        <authorList>
            <person name="Deboy R.T."/>
            <person name="Mongodin E.F."/>
            <person name="Fouts D.E."/>
            <person name="Tailford L.E."/>
            <person name="Khouri H."/>
            <person name="Emerson J.B."/>
            <person name="Mohamoud Y."/>
            <person name="Watkins K."/>
            <person name="Henrissat B."/>
            <person name="Gilbert H.J."/>
            <person name="Nelson K.E."/>
        </authorList>
    </citation>
    <scope>NUCLEOTIDE SEQUENCE [LARGE SCALE GENOMIC DNA]</scope>
    <source>
        <strain evidence="3 4">Ueda107</strain>
    </source>
</reference>
<organism evidence="3 4">
    <name type="scientific">Cellvibrio japonicus (strain Ueda107)</name>
    <name type="common">Pseudomonas fluorescens subsp. cellulosa</name>
    <dbReference type="NCBI Taxonomy" id="498211"/>
    <lineage>
        <taxon>Bacteria</taxon>
        <taxon>Pseudomonadati</taxon>
        <taxon>Pseudomonadota</taxon>
        <taxon>Gammaproteobacteria</taxon>
        <taxon>Cellvibrionales</taxon>
        <taxon>Cellvibrionaceae</taxon>
        <taxon>Cellvibrio</taxon>
    </lineage>
</organism>
<feature type="compositionally biased region" description="Low complexity" evidence="1">
    <location>
        <begin position="83"/>
        <end position="93"/>
    </location>
</feature>
<dbReference type="RefSeq" id="WP_012487445.1">
    <property type="nucleotide sequence ID" value="NC_010995.1"/>
</dbReference>
<dbReference type="eggNOG" id="ENOG5033G9J">
    <property type="taxonomic scope" value="Bacteria"/>
</dbReference>
<feature type="signal peptide" evidence="2">
    <location>
        <begin position="1"/>
        <end position="24"/>
    </location>
</feature>
<keyword evidence="4" id="KW-1185">Reference proteome</keyword>
<evidence type="ECO:0008006" key="5">
    <source>
        <dbReference type="Google" id="ProtNLM"/>
    </source>
</evidence>
<proteinExistence type="predicted"/>
<gene>
    <name evidence="3" type="ordered locus">CJA_1827</name>
</gene>
<dbReference type="Proteomes" id="UP000001036">
    <property type="component" value="Chromosome"/>
</dbReference>